<dbReference type="PANTHER" id="PTHR47738">
    <property type="entry name" value="PTS SYSTEM FRUCTOSE-LIKE EIIA COMPONENT-RELATED"/>
    <property type="match status" value="1"/>
</dbReference>
<accession>A0A7X0DMD2</accession>
<dbReference type="PROSITE" id="PS51094">
    <property type="entry name" value="PTS_EIIA_TYPE_2"/>
    <property type="match status" value="1"/>
</dbReference>
<reference evidence="4 5" key="1">
    <citation type="submission" date="2020-08" db="EMBL/GenBank/DDBJ databases">
        <title>Genomic Encyclopedia of Type Strains, Phase IV (KMG-IV): sequencing the most valuable type-strain genomes for metagenomic binning, comparative biology and taxonomic classification.</title>
        <authorList>
            <person name="Goeker M."/>
        </authorList>
    </citation>
    <scope>NUCLEOTIDE SEQUENCE [LARGE SCALE GENOMIC DNA]</scope>
    <source>
        <strain evidence="4 5">DSM 11590</strain>
    </source>
</reference>
<dbReference type="NCBIfam" id="TIGR01419">
    <property type="entry name" value="nitro_reg_IIA"/>
    <property type="match status" value="1"/>
</dbReference>
<evidence type="ECO:0000256" key="1">
    <source>
        <dbReference type="ARBA" id="ARBA00004496"/>
    </source>
</evidence>
<evidence type="ECO:0000256" key="2">
    <source>
        <dbReference type="ARBA" id="ARBA00022679"/>
    </source>
</evidence>
<dbReference type="AlphaFoldDB" id="A0A7X0DMD2"/>
<dbReference type="InterPro" id="IPR006320">
    <property type="entry name" value="PTS_Nitro_regul"/>
</dbReference>
<dbReference type="GO" id="GO:0008982">
    <property type="term" value="F:protein-N(PI)-phosphohistidine-sugar phosphotransferase activity"/>
    <property type="evidence" value="ECO:0007669"/>
    <property type="project" value="InterPro"/>
</dbReference>
<evidence type="ECO:0000313" key="5">
    <source>
        <dbReference type="Proteomes" id="UP000544872"/>
    </source>
</evidence>
<keyword evidence="2" id="KW-0808">Transferase</keyword>
<dbReference type="Proteomes" id="UP000544872">
    <property type="component" value="Unassembled WGS sequence"/>
</dbReference>
<dbReference type="PANTHER" id="PTHR47738:SF1">
    <property type="entry name" value="NITROGEN REGULATORY PROTEIN"/>
    <property type="match status" value="1"/>
</dbReference>
<sequence>MDITTLVSPENVIPNLKATSKKQALQELARHAAQITGLNERAVFDVLLDRERLGTTGVGNGIAIPHGKLAALPRLFGVFARLERPIDFEAIDEQPVDLIFLLLAPESAGADHLKALARVSRLLRDRSMCEKLRATSTADALYALLAASEAQAA</sequence>
<dbReference type="Gene3D" id="3.40.930.10">
    <property type="entry name" value="Mannitol-specific EII, Chain A"/>
    <property type="match status" value="1"/>
</dbReference>
<comment type="subcellular location">
    <subcellularLocation>
        <location evidence="1">Cytoplasm</location>
    </subcellularLocation>
</comment>
<protein>
    <submittedName>
        <fullName evidence="4">PTS system nitrogen regulatory IIA component</fullName>
    </submittedName>
</protein>
<name>A0A7X0DMD2_NOVIT</name>
<comment type="caution">
    <text evidence="4">The sequence shown here is derived from an EMBL/GenBank/DDBJ whole genome shotgun (WGS) entry which is preliminary data.</text>
</comment>
<organism evidence="4 5">
    <name type="scientific">Novispirillum itersonii</name>
    <name type="common">Aquaspirillum itersonii</name>
    <dbReference type="NCBI Taxonomy" id="189"/>
    <lineage>
        <taxon>Bacteria</taxon>
        <taxon>Pseudomonadati</taxon>
        <taxon>Pseudomonadota</taxon>
        <taxon>Alphaproteobacteria</taxon>
        <taxon>Rhodospirillales</taxon>
        <taxon>Novispirillaceae</taxon>
        <taxon>Novispirillum</taxon>
    </lineage>
</organism>
<dbReference type="SUPFAM" id="SSF55804">
    <property type="entry name" value="Phoshotransferase/anion transport protein"/>
    <property type="match status" value="1"/>
</dbReference>
<dbReference type="CDD" id="cd00211">
    <property type="entry name" value="PTS_IIA_fru"/>
    <property type="match status" value="1"/>
</dbReference>
<dbReference type="PROSITE" id="PS00372">
    <property type="entry name" value="PTS_EIIA_TYPE_2_HIS"/>
    <property type="match status" value="1"/>
</dbReference>
<dbReference type="EMBL" id="JACIIX010000001">
    <property type="protein sequence ID" value="MBB6209057.1"/>
    <property type="molecule type" value="Genomic_DNA"/>
</dbReference>
<dbReference type="FunFam" id="3.40.930.10:FF:000009">
    <property type="entry name" value="PTS system, fructose specific IIABC component"/>
    <property type="match status" value="1"/>
</dbReference>
<dbReference type="GO" id="GO:0009401">
    <property type="term" value="P:phosphoenolpyruvate-dependent sugar phosphotransferase system"/>
    <property type="evidence" value="ECO:0007669"/>
    <property type="project" value="InterPro"/>
</dbReference>
<proteinExistence type="predicted"/>
<evidence type="ECO:0000313" key="4">
    <source>
        <dbReference type="EMBL" id="MBB6209057.1"/>
    </source>
</evidence>
<dbReference type="InterPro" id="IPR002178">
    <property type="entry name" value="PTS_EIIA_type-2_dom"/>
</dbReference>
<dbReference type="GO" id="GO:0030295">
    <property type="term" value="F:protein kinase activator activity"/>
    <property type="evidence" value="ECO:0007669"/>
    <property type="project" value="TreeGrafter"/>
</dbReference>
<dbReference type="Pfam" id="PF00359">
    <property type="entry name" value="PTS_EIIA_2"/>
    <property type="match status" value="1"/>
</dbReference>
<dbReference type="GO" id="GO:0005737">
    <property type="term" value="C:cytoplasm"/>
    <property type="evidence" value="ECO:0007669"/>
    <property type="project" value="UniProtKB-SubCell"/>
</dbReference>
<gene>
    <name evidence="4" type="ORF">FHS48_000438</name>
</gene>
<dbReference type="InterPro" id="IPR016152">
    <property type="entry name" value="PTrfase/Anion_transptr"/>
</dbReference>
<keyword evidence="5" id="KW-1185">Reference proteome</keyword>
<feature type="domain" description="PTS EIIA type-2" evidence="3">
    <location>
        <begin position="5"/>
        <end position="148"/>
    </location>
</feature>
<dbReference type="RefSeq" id="WP_184260855.1">
    <property type="nucleotide sequence ID" value="NZ_JACIIX010000001.1"/>
</dbReference>
<evidence type="ECO:0000259" key="3">
    <source>
        <dbReference type="PROSITE" id="PS51094"/>
    </source>
</evidence>
<dbReference type="InterPro" id="IPR051541">
    <property type="entry name" value="PTS_SugarTrans_NitroReg"/>
</dbReference>